<keyword evidence="1" id="KW-0732">Signal</keyword>
<feature type="signal peptide" evidence="1">
    <location>
        <begin position="1"/>
        <end position="21"/>
    </location>
</feature>
<accession>A0ABX0KE05</accession>
<dbReference type="Proteomes" id="UP000615326">
    <property type="component" value="Unassembled WGS sequence"/>
</dbReference>
<feature type="chain" id="PRO_5047386092" evidence="1">
    <location>
        <begin position="22"/>
        <end position="60"/>
    </location>
</feature>
<organism evidence="2 3">
    <name type="scientific">Acetobacter fallax</name>
    <dbReference type="NCBI Taxonomy" id="1737473"/>
    <lineage>
        <taxon>Bacteria</taxon>
        <taxon>Pseudomonadati</taxon>
        <taxon>Pseudomonadota</taxon>
        <taxon>Alphaproteobacteria</taxon>
        <taxon>Acetobacterales</taxon>
        <taxon>Acetobacteraceae</taxon>
        <taxon>Acetobacter</taxon>
    </lineage>
</organism>
<evidence type="ECO:0000313" key="3">
    <source>
        <dbReference type="Proteomes" id="UP000615326"/>
    </source>
</evidence>
<proteinExistence type="predicted"/>
<reference evidence="2 3" key="1">
    <citation type="journal article" date="2020" name="Int. J. Syst. Evol. Microbiol.">
        <title>Novel acetic acid bacteria from cider fermentations: Acetobacter conturbans sp. nov. and Acetobacter fallax sp. nov.</title>
        <authorList>
            <person name="Sombolestani A.S."/>
            <person name="Cleenwerck I."/>
            <person name="Cnockaert M."/>
            <person name="Borremans W."/>
            <person name="Wieme A.D."/>
            <person name="De Vuyst L."/>
            <person name="Vandamme P."/>
        </authorList>
    </citation>
    <scope>NUCLEOTIDE SEQUENCE [LARGE SCALE GENOMIC DNA]</scope>
    <source>
        <strain evidence="2 3">LMG 1637</strain>
    </source>
</reference>
<protein>
    <submittedName>
        <fullName evidence="2">Uncharacterized protein</fullName>
    </submittedName>
</protein>
<sequence length="60" mass="6146">MVVVTATAAVAPSMIVSTAVAASCRDDKGKFIKCPPQKPVKCRDAKGRYTKCTTDGGSAG</sequence>
<keyword evidence="3" id="KW-1185">Reference proteome</keyword>
<name>A0ABX0KE05_9PROT</name>
<comment type="caution">
    <text evidence="2">The sequence shown here is derived from an EMBL/GenBank/DDBJ whole genome shotgun (WGS) entry which is preliminary data.</text>
</comment>
<evidence type="ECO:0000256" key="1">
    <source>
        <dbReference type="SAM" id="SignalP"/>
    </source>
</evidence>
<evidence type="ECO:0000313" key="2">
    <source>
        <dbReference type="EMBL" id="NHO33148.1"/>
    </source>
</evidence>
<dbReference type="EMBL" id="WOSW01000022">
    <property type="protein sequence ID" value="NHO33148.1"/>
    <property type="molecule type" value="Genomic_DNA"/>
</dbReference>
<gene>
    <name evidence="2" type="ORF">GOB84_11370</name>
</gene>